<evidence type="ECO:0008006" key="4">
    <source>
        <dbReference type="Google" id="ProtNLM"/>
    </source>
</evidence>
<feature type="region of interest" description="Disordered" evidence="1">
    <location>
        <begin position="1"/>
        <end position="35"/>
    </location>
</feature>
<reference evidence="2" key="1">
    <citation type="journal article" date="2022" name="bioRxiv">
        <title>Sequencing and chromosome-scale assembly of the giantPleurodeles waltlgenome.</title>
        <authorList>
            <person name="Brown T."/>
            <person name="Elewa A."/>
            <person name="Iarovenko S."/>
            <person name="Subramanian E."/>
            <person name="Araus A.J."/>
            <person name="Petzold A."/>
            <person name="Susuki M."/>
            <person name="Suzuki K.-i.T."/>
            <person name="Hayashi T."/>
            <person name="Toyoda A."/>
            <person name="Oliveira C."/>
            <person name="Osipova E."/>
            <person name="Leigh N.D."/>
            <person name="Simon A."/>
            <person name="Yun M.H."/>
        </authorList>
    </citation>
    <scope>NUCLEOTIDE SEQUENCE</scope>
    <source>
        <strain evidence="2">20211129_DDA</strain>
        <tissue evidence="2">Liver</tissue>
    </source>
</reference>
<name>A0AAV7TIU8_PLEWA</name>
<dbReference type="EMBL" id="JANPWB010000006">
    <property type="protein sequence ID" value="KAJ1175703.1"/>
    <property type="molecule type" value="Genomic_DNA"/>
</dbReference>
<protein>
    <recommendedName>
        <fullName evidence="4">t-SNARE coiled-coil homology domain-containing protein</fullName>
    </recommendedName>
</protein>
<sequence>MQMARRDGGDQNHSPPATLLEGPHPTLASTSDAGATDDRLARDRAAISMERILQEITAVGRGLEGMDTKILDLEESRSIRNDIGSFQDKVTNIDHRLSLVEDKLNSSPNRDHELQYIRDIITDLKDLGRRDNVRFFGHPGMSRRYGCQGLSY</sequence>
<dbReference type="Proteomes" id="UP001066276">
    <property type="component" value="Chromosome 3_2"/>
</dbReference>
<evidence type="ECO:0000256" key="1">
    <source>
        <dbReference type="SAM" id="MobiDB-lite"/>
    </source>
</evidence>
<keyword evidence="3" id="KW-1185">Reference proteome</keyword>
<comment type="caution">
    <text evidence="2">The sequence shown here is derived from an EMBL/GenBank/DDBJ whole genome shotgun (WGS) entry which is preliminary data.</text>
</comment>
<organism evidence="2 3">
    <name type="scientific">Pleurodeles waltl</name>
    <name type="common">Iberian ribbed newt</name>
    <dbReference type="NCBI Taxonomy" id="8319"/>
    <lineage>
        <taxon>Eukaryota</taxon>
        <taxon>Metazoa</taxon>
        <taxon>Chordata</taxon>
        <taxon>Craniata</taxon>
        <taxon>Vertebrata</taxon>
        <taxon>Euteleostomi</taxon>
        <taxon>Amphibia</taxon>
        <taxon>Batrachia</taxon>
        <taxon>Caudata</taxon>
        <taxon>Salamandroidea</taxon>
        <taxon>Salamandridae</taxon>
        <taxon>Pleurodelinae</taxon>
        <taxon>Pleurodeles</taxon>
    </lineage>
</organism>
<accession>A0AAV7TIU8</accession>
<evidence type="ECO:0000313" key="3">
    <source>
        <dbReference type="Proteomes" id="UP001066276"/>
    </source>
</evidence>
<feature type="compositionally biased region" description="Basic and acidic residues" evidence="1">
    <location>
        <begin position="1"/>
        <end position="10"/>
    </location>
</feature>
<evidence type="ECO:0000313" key="2">
    <source>
        <dbReference type="EMBL" id="KAJ1175703.1"/>
    </source>
</evidence>
<gene>
    <name evidence="2" type="ORF">NDU88_000990</name>
</gene>
<proteinExistence type="predicted"/>
<dbReference type="AlphaFoldDB" id="A0AAV7TIU8"/>